<dbReference type="RefSeq" id="XP_019037111.1">
    <property type="nucleotide sequence ID" value="XM_019183664.1"/>
</dbReference>
<organism evidence="2 3">
    <name type="scientific">Wickerhamomyces anomalus (strain ATCC 58044 / CBS 1984 / NCYC 433 / NRRL Y-366-8)</name>
    <name type="common">Yeast</name>
    <name type="synonym">Hansenula anomala</name>
    <dbReference type="NCBI Taxonomy" id="683960"/>
    <lineage>
        <taxon>Eukaryota</taxon>
        <taxon>Fungi</taxon>
        <taxon>Dikarya</taxon>
        <taxon>Ascomycota</taxon>
        <taxon>Saccharomycotina</taxon>
        <taxon>Saccharomycetes</taxon>
        <taxon>Phaffomycetales</taxon>
        <taxon>Wickerhamomycetaceae</taxon>
        <taxon>Wickerhamomyces</taxon>
    </lineage>
</organism>
<dbReference type="GeneID" id="30200910"/>
<accession>A0A1E3NXV3</accession>
<keyword evidence="3" id="KW-1185">Reference proteome</keyword>
<dbReference type="EMBL" id="KV454212">
    <property type="protein sequence ID" value="ODQ57904.1"/>
    <property type="molecule type" value="Genomic_DNA"/>
</dbReference>
<dbReference type="OrthoDB" id="4058540at2759"/>
<feature type="compositionally biased region" description="Polar residues" evidence="1">
    <location>
        <begin position="149"/>
        <end position="173"/>
    </location>
</feature>
<feature type="compositionally biased region" description="Polar residues" evidence="1">
    <location>
        <begin position="72"/>
        <end position="103"/>
    </location>
</feature>
<feature type="region of interest" description="Disordered" evidence="1">
    <location>
        <begin position="72"/>
        <end position="201"/>
    </location>
</feature>
<evidence type="ECO:0000313" key="3">
    <source>
        <dbReference type="Proteomes" id="UP000094112"/>
    </source>
</evidence>
<dbReference type="AlphaFoldDB" id="A0A1E3NXV3"/>
<proteinExistence type="predicted"/>
<dbReference type="Proteomes" id="UP000094112">
    <property type="component" value="Unassembled WGS sequence"/>
</dbReference>
<feature type="compositionally biased region" description="Acidic residues" evidence="1">
    <location>
        <begin position="109"/>
        <end position="119"/>
    </location>
</feature>
<reference evidence="2 3" key="1">
    <citation type="journal article" date="2016" name="Proc. Natl. Acad. Sci. U.S.A.">
        <title>Comparative genomics of biotechnologically important yeasts.</title>
        <authorList>
            <person name="Riley R."/>
            <person name="Haridas S."/>
            <person name="Wolfe K.H."/>
            <person name="Lopes M.R."/>
            <person name="Hittinger C.T."/>
            <person name="Goeker M."/>
            <person name="Salamov A.A."/>
            <person name="Wisecaver J.H."/>
            <person name="Long T.M."/>
            <person name="Calvey C.H."/>
            <person name="Aerts A.L."/>
            <person name="Barry K.W."/>
            <person name="Choi C."/>
            <person name="Clum A."/>
            <person name="Coughlan A.Y."/>
            <person name="Deshpande S."/>
            <person name="Douglass A.P."/>
            <person name="Hanson S.J."/>
            <person name="Klenk H.-P."/>
            <person name="LaButti K.M."/>
            <person name="Lapidus A."/>
            <person name="Lindquist E.A."/>
            <person name="Lipzen A.M."/>
            <person name="Meier-Kolthoff J.P."/>
            <person name="Ohm R.A."/>
            <person name="Otillar R.P."/>
            <person name="Pangilinan J.L."/>
            <person name="Peng Y."/>
            <person name="Rokas A."/>
            <person name="Rosa C.A."/>
            <person name="Scheuner C."/>
            <person name="Sibirny A.A."/>
            <person name="Slot J.C."/>
            <person name="Stielow J.B."/>
            <person name="Sun H."/>
            <person name="Kurtzman C.P."/>
            <person name="Blackwell M."/>
            <person name="Grigoriev I.V."/>
            <person name="Jeffries T.W."/>
        </authorList>
    </citation>
    <scope>NUCLEOTIDE SEQUENCE [LARGE SCALE GENOMIC DNA]</scope>
    <source>
        <strain evidence="3">ATCC 58044 / CBS 1984 / NCYC 433 / NRRL Y-366-8</strain>
    </source>
</reference>
<evidence type="ECO:0000313" key="2">
    <source>
        <dbReference type="EMBL" id="ODQ57904.1"/>
    </source>
</evidence>
<gene>
    <name evidence="2" type="ORF">WICANDRAFT_64056</name>
</gene>
<feature type="region of interest" description="Disordered" evidence="1">
    <location>
        <begin position="1"/>
        <end position="52"/>
    </location>
</feature>
<evidence type="ECO:0000256" key="1">
    <source>
        <dbReference type="SAM" id="MobiDB-lite"/>
    </source>
</evidence>
<feature type="compositionally biased region" description="Basic and acidic residues" evidence="1">
    <location>
        <begin position="17"/>
        <end position="26"/>
    </location>
</feature>
<name>A0A1E3NXV3_WICAA</name>
<protein>
    <submittedName>
        <fullName evidence="2">Uncharacterized protein</fullName>
    </submittedName>
</protein>
<sequence length="217" mass="24439">MPAISPVPKRTPSAELLQHDGSDKSSDYLNLAEPPAASKTPDPSNLFPLKRRSSSNYQTALLGDQLKNVNFNQLNTTHGKKPQVNTDPLTTTSSHSSIENQYNPKGLDEESAINNEEEYYPTTGDMSPEGSKRYFQRRSTGNGADESRNSFNVQYRGSVSYPPQSTTKETAPNSEKYGVPRSYHSNQQSPSHYEEHKNEYFPTSFEYADFKRRMSKD</sequence>